<reference evidence="2 3" key="1">
    <citation type="submission" date="2018-11" db="EMBL/GenBank/DDBJ databases">
        <title>Genomic Encyclopedia of Type Strains, Phase IV (KMG-IV): sequencing the most valuable type-strain genomes for metagenomic binning, comparative biology and taxonomic classification.</title>
        <authorList>
            <person name="Goeker M."/>
        </authorList>
    </citation>
    <scope>NUCLEOTIDE SEQUENCE [LARGE SCALE GENOMIC DNA]</scope>
    <source>
        <strain evidence="2 3">DSM 26537</strain>
    </source>
</reference>
<accession>A0A3N1X8K4</accession>
<sequence length="97" mass="10691">MDNNNFDQTTFEPNNGQQLEAPLTLGEWILTIIILGIPCVNIVMMFIWGFGKTGNISRRNYCRAMLIFAAIGIVLGLLFSSVIGAMIASMSSGYGYY</sequence>
<proteinExistence type="predicted"/>
<evidence type="ECO:0000313" key="3">
    <source>
        <dbReference type="Proteomes" id="UP000273083"/>
    </source>
</evidence>
<dbReference type="EMBL" id="RJVG01000015">
    <property type="protein sequence ID" value="ROR22381.1"/>
    <property type="molecule type" value="Genomic_DNA"/>
</dbReference>
<organism evidence="2 3">
    <name type="scientific">Mobilisporobacter senegalensis</name>
    <dbReference type="NCBI Taxonomy" id="1329262"/>
    <lineage>
        <taxon>Bacteria</taxon>
        <taxon>Bacillati</taxon>
        <taxon>Bacillota</taxon>
        <taxon>Clostridia</taxon>
        <taxon>Lachnospirales</taxon>
        <taxon>Lachnospiraceae</taxon>
        <taxon>Mobilisporobacter</taxon>
    </lineage>
</organism>
<dbReference type="RefSeq" id="WP_123610820.1">
    <property type="nucleotide sequence ID" value="NZ_RJVG01000015.1"/>
</dbReference>
<gene>
    <name evidence="2" type="ORF">EDD66_11566</name>
</gene>
<name>A0A3N1X8K4_9FIRM</name>
<feature type="transmembrane region" description="Helical" evidence="1">
    <location>
        <begin position="62"/>
        <end position="88"/>
    </location>
</feature>
<dbReference type="OrthoDB" id="2943819at2"/>
<feature type="transmembrane region" description="Helical" evidence="1">
    <location>
        <begin position="28"/>
        <end position="50"/>
    </location>
</feature>
<comment type="caution">
    <text evidence="2">The sequence shown here is derived from an EMBL/GenBank/DDBJ whole genome shotgun (WGS) entry which is preliminary data.</text>
</comment>
<evidence type="ECO:0000256" key="1">
    <source>
        <dbReference type="SAM" id="Phobius"/>
    </source>
</evidence>
<dbReference type="AlphaFoldDB" id="A0A3N1X8K4"/>
<keyword evidence="1" id="KW-0812">Transmembrane</keyword>
<keyword evidence="1" id="KW-0472">Membrane</keyword>
<keyword evidence="3" id="KW-1185">Reference proteome</keyword>
<dbReference type="Proteomes" id="UP000273083">
    <property type="component" value="Unassembled WGS sequence"/>
</dbReference>
<evidence type="ECO:0000313" key="2">
    <source>
        <dbReference type="EMBL" id="ROR22381.1"/>
    </source>
</evidence>
<keyword evidence="1" id="KW-1133">Transmembrane helix</keyword>
<protein>
    <submittedName>
        <fullName evidence="2">Uncharacterized protein</fullName>
    </submittedName>
</protein>